<dbReference type="InterPro" id="IPR032675">
    <property type="entry name" value="LRR_dom_sf"/>
</dbReference>
<protein>
    <recommendedName>
        <fullName evidence="3">F-box domain-containing protein</fullName>
    </recommendedName>
</protein>
<keyword evidence="2" id="KW-1185">Reference proteome</keyword>
<dbReference type="EMBL" id="JARJCN010000017">
    <property type="protein sequence ID" value="KAJ7092842.1"/>
    <property type="molecule type" value="Genomic_DNA"/>
</dbReference>
<reference evidence="1" key="1">
    <citation type="submission" date="2023-03" db="EMBL/GenBank/DDBJ databases">
        <title>Massive genome expansion in bonnet fungi (Mycena s.s.) driven by repeated elements and novel gene families across ecological guilds.</title>
        <authorList>
            <consortium name="Lawrence Berkeley National Laboratory"/>
            <person name="Harder C.B."/>
            <person name="Miyauchi S."/>
            <person name="Viragh M."/>
            <person name="Kuo A."/>
            <person name="Thoen E."/>
            <person name="Andreopoulos B."/>
            <person name="Lu D."/>
            <person name="Skrede I."/>
            <person name="Drula E."/>
            <person name="Henrissat B."/>
            <person name="Morin E."/>
            <person name="Kohler A."/>
            <person name="Barry K."/>
            <person name="LaButti K."/>
            <person name="Morin E."/>
            <person name="Salamov A."/>
            <person name="Lipzen A."/>
            <person name="Mereny Z."/>
            <person name="Hegedus B."/>
            <person name="Baldrian P."/>
            <person name="Stursova M."/>
            <person name="Weitz H."/>
            <person name="Taylor A."/>
            <person name="Grigoriev I.V."/>
            <person name="Nagy L.G."/>
            <person name="Martin F."/>
            <person name="Kauserud H."/>
        </authorList>
    </citation>
    <scope>NUCLEOTIDE SEQUENCE</scope>
    <source>
        <strain evidence="1">CBHHK173m</strain>
    </source>
</reference>
<gene>
    <name evidence="1" type="ORF">B0H15DRAFT_832656</name>
</gene>
<organism evidence="1 2">
    <name type="scientific">Mycena belliarum</name>
    <dbReference type="NCBI Taxonomy" id="1033014"/>
    <lineage>
        <taxon>Eukaryota</taxon>
        <taxon>Fungi</taxon>
        <taxon>Dikarya</taxon>
        <taxon>Basidiomycota</taxon>
        <taxon>Agaricomycotina</taxon>
        <taxon>Agaricomycetes</taxon>
        <taxon>Agaricomycetidae</taxon>
        <taxon>Agaricales</taxon>
        <taxon>Marasmiineae</taxon>
        <taxon>Mycenaceae</taxon>
        <taxon>Mycena</taxon>
    </lineage>
</organism>
<evidence type="ECO:0008006" key="3">
    <source>
        <dbReference type="Google" id="ProtNLM"/>
    </source>
</evidence>
<dbReference type="Gene3D" id="3.80.10.10">
    <property type="entry name" value="Ribonuclease Inhibitor"/>
    <property type="match status" value="1"/>
</dbReference>
<accession>A0AAD6U9G3</accession>
<proteinExistence type="predicted"/>
<evidence type="ECO:0000313" key="1">
    <source>
        <dbReference type="EMBL" id="KAJ7092842.1"/>
    </source>
</evidence>
<evidence type="ECO:0000313" key="2">
    <source>
        <dbReference type="Proteomes" id="UP001222325"/>
    </source>
</evidence>
<sequence length="596" mass="65918">MAPLDVLLDNTVSACSHRDARLTLTVRIDIALTEVERAHATVKAANRSPVKQALKLFRSRPSAKLKEVNSVREDGDGAAVALAQDISSGERALLSLQPTELLLLQRALQTRRNSLAPISRLPTEVLAPILEQCPTIGDDAPSFRTANFVAGLQSAHVCRRWRDIALDSARFWAHIVLSRPRWALEMLHRSRAAPLVVGLNLVPAPTKTVAARDLVLAQLARIRELHLNKSADHIIPQELLLPAPILDTFRLEYDAPNGGIKTVPPTLFQGQAPALRHLALRCCILHSESPLWNNLVSLELVKAPIDSLPSFLARMPHLRILTLSDSSPTELEEEGAAPVPLELEELTLRGSSWRCYCFLRTVLLPACRMRVYVPYTTSDLRFVWDAVEGQRACADEVFCGLKLADSLRGAEVSDTGTPDTARFEVALFGHSDPVQPRYSVLLDLEPPLLPNWREETIYNAMVIVSLEQVNALTIESAGLNLSAPLLTLKHLRRAAFHGRAAPFTAPLARDPLMRAGGPAYFDPLEAAVYYPRLRWLTFHHVDFKQQAVTEAMLDWLAQRRRLNLGIEELLLVGCTLSTADMGALGEVVSHVYTEDG</sequence>
<comment type="caution">
    <text evidence="1">The sequence shown here is derived from an EMBL/GenBank/DDBJ whole genome shotgun (WGS) entry which is preliminary data.</text>
</comment>
<dbReference type="AlphaFoldDB" id="A0AAD6U9G3"/>
<dbReference type="Gene3D" id="1.20.1280.50">
    <property type="match status" value="1"/>
</dbReference>
<dbReference type="Proteomes" id="UP001222325">
    <property type="component" value="Unassembled WGS sequence"/>
</dbReference>
<name>A0AAD6U9G3_9AGAR</name>
<dbReference type="SUPFAM" id="SSF52058">
    <property type="entry name" value="L domain-like"/>
    <property type="match status" value="1"/>
</dbReference>